<dbReference type="PANTHER" id="PTHR32026">
    <property type="entry name" value="METHYLTRANSFERASE-LIKE PROTEIN 24"/>
    <property type="match status" value="1"/>
</dbReference>
<keyword evidence="3" id="KW-1133">Transmembrane helix</keyword>
<proteinExistence type="predicted"/>
<keyword evidence="3" id="KW-0812">Transmembrane</keyword>
<dbReference type="AlphaFoldDB" id="A0A5J4YUX3"/>
<evidence type="ECO:0000313" key="6">
    <source>
        <dbReference type="Proteomes" id="UP000324585"/>
    </source>
</evidence>
<evidence type="ECO:0000256" key="2">
    <source>
        <dbReference type="SAM" id="MobiDB-lite"/>
    </source>
</evidence>
<keyword evidence="3" id="KW-0472">Membrane</keyword>
<feature type="region of interest" description="Disordered" evidence="2">
    <location>
        <begin position="370"/>
        <end position="399"/>
    </location>
</feature>
<keyword evidence="1" id="KW-0175">Coiled coil</keyword>
<evidence type="ECO:0000313" key="5">
    <source>
        <dbReference type="EMBL" id="KAA8494197.1"/>
    </source>
</evidence>
<sequence length="461" mass="51739">MRVFTRGIIVERAVSCTEQILAWSSPRRSSARGRMITNAMNLAPASTGLATVLVFLLVVHGPMKASGSQAAFPEPSQKLLSNSDSHAHCARSMRESDGFICERDALWEIEKQAARRMAFKQAEPFSLMCRGTFSDRVPYAYGFLNAINWYEMYWEPELSCVKERVGIAGDGGKYVCHTDSLAPGKPCLVYSAGSNNDFSFEDAVHAIWPHCEIHTFDPTLISRGLEVKNQPYVNFHPWGLGGSNDPARMFFTLSEAMRRLGHEGREITIFKVDIEHSEYPAFEAMEREGSFPFQQLLIEVHNPKKNGQLFLTLRNNGFAIFSKETNYFTTQCMEYVFGRVGRAFFEIIDDPLVVRGYQCNASVITAGKAYPGARDQSRPSAAPRPQYDGNSQNKDSRGPSLIELEAELAGKRKRLDDVNDRLTKVPDPSHAAQIRSQIVQLQKDVGNLEQRIVALKSHLRM</sequence>
<dbReference type="EMBL" id="VRMN01000005">
    <property type="protein sequence ID" value="KAA8494197.1"/>
    <property type="molecule type" value="Genomic_DNA"/>
</dbReference>
<evidence type="ECO:0000259" key="4">
    <source>
        <dbReference type="Pfam" id="PF13383"/>
    </source>
</evidence>
<dbReference type="InterPro" id="IPR025714">
    <property type="entry name" value="Methyltranfer_dom"/>
</dbReference>
<keyword evidence="6" id="KW-1185">Reference proteome</keyword>
<evidence type="ECO:0000256" key="3">
    <source>
        <dbReference type="SAM" id="Phobius"/>
    </source>
</evidence>
<dbReference type="InterPro" id="IPR026913">
    <property type="entry name" value="METTL24"/>
</dbReference>
<feature type="domain" description="Methyltransferase" evidence="4">
    <location>
        <begin position="128"/>
        <end position="337"/>
    </location>
</feature>
<name>A0A5J4YUX3_PORPP</name>
<dbReference type="Pfam" id="PF13383">
    <property type="entry name" value="Methyltransf_22"/>
    <property type="match status" value="1"/>
</dbReference>
<protein>
    <recommendedName>
        <fullName evidence="4">Methyltransferase domain-containing protein</fullName>
    </recommendedName>
</protein>
<evidence type="ECO:0000256" key="1">
    <source>
        <dbReference type="SAM" id="Coils"/>
    </source>
</evidence>
<accession>A0A5J4YUX3</accession>
<dbReference type="Proteomes" id="UP000324585">
    <property type="component" value="Unassembled WGS sequence"/>
</dbReference>
<feature type="coiled-coil region" evidence="1">
    <location>
        <begin position="401"/>
        <end position="458"/>
    </location>
</feature>
<reference evidence="6" key="1">
    <citation type="journal article" date="2019" name="Nat. Commun.">
        <title>Expansion of phycobilisome linker gene families in mesophilic red algae.</title>
        <authorList>
            <person name="Lee J."/>
            <person name="Kim D."/>
            <person name="Bhattacharya D."/>
            <person name="Yoon H.S."/>
        </authorList>
    </citation>
    <scope>NUCLEOTIDE SEQUENCE [LARGE SCALE GENOMIC DNA]</scope>
    <source>
        <strain evidence="6">CCMP 1328</strain>
    </source>
</reference>
<organism evidence="5 6">
    <name type="scientific">Porphyridium purpureum</name>
    <name type="common">Red alga</name>
    <name type="synonym">Porphyridium cruentum</name>
    <dbReference type="NCBI Taxonomy" id="35688"/>
    <lineage>
        <taxon>Eukaryota</taxon>
        <taxon>Rhodophyta</taxon>
        <taxon>Bangiophyceae</taxon>
        <taxon>Porphyridiales</taxon>
        <taxon>Porphyridiaceae</taxon>
        <taxon>Porphyridium</taxon>
    </lineage>
</organism>
<feature type="transmembrane region" description="Helical" evidence="3">
    <location>
        <begin position="35"/>
        <end position="59"/>
    </location>
</feature>
<gene>
    <name evidence="5" type="ORF">FVE85_4172</name>
</gene>
<comment type="caution">
    <text evidence="5">The sequence shown here is derived from an EMBL/GenBank/DDBJ whole genome shotgun (WGS) entry which is preliminary data.</text>
</comment>
<dbReference type="OrthoDB" id="10006218at2759"/>